<protein>
    <recommendedName>
        <fullName evidence="4">Amphi-Trp domain-containing protein</fullName>
    </recommendedName>
</protein>
<keyword evidence="3" id="KW-1185">Reference proteome</keyword>
<accession>A0A267M9W8</accession>
<reference evidence="2 3" key="1">
    <citation type="submission" date="2017-06" db="EMBL/GenBank/DDBJ databases">
        <title>Draft genome sequence of anaerobic fermentative bacterium Anaeromicrobium sediminis DY2726D isolated from West Pacific Ocean sediments.</title>
        <authorList>
            <person name="Zeng X."/>
        </authorList>
    </citation>
    <scope>NUCLEOTIDE SEQUENCE [LARGE SCALE GENOMIC DNA]</scope>
    <source>
        <strain evidence="2 3">DY2726D</strain>
    </source>
</reference>
<gene>
    <name evidence="2" type="ORF">CCE28_20925</name>
</gene>
<dbReference type="Proteomes" id="UP000216024">
    <property type="component" value="Unassembled WGS sequence"/>
</dbReference>
<feature type="compositionally biased region" description="Acidic residues" evidence="1">
    <location>
        <begin position="71"/>
        <end position="96"/>
    </location>
</feature>
<dbReference type="RefSeq" id="WP_095136068.1">
    <property type="nucleotide sequence ID" value="NZ_NIBG01000035.1"/>
</dbReference>
<dbReference type="AlphaFoldDB" id="A0A267M9W8"/>
<evidence type="ECO:0000256" key="1">
    <source>
        <dbReference type="SAM" id="MobiDB-lite"/>
    </source>
</evidence>
<dbReference type="EMBL" id="NIBG01000035">
    <property type="protein sequence ID" value="PAB56361.1"/>
    <property type="molecule type" value="Genomic_DNA"/>
</dbReference>
<proteinExistence type="predicted"/>
<feature type="region of interest" description="Disordered" evidence="1">
    <location>
        <begin position="67"/>
        <end position="96"/>
    </location>
</feature>
<evidence type="ECO:0000313" key="2">
    <source>
        <dbReference type="EMBL" id="PAB56361.1"/>
    </source>
</evidence>
<name>A0A267M9W8_9FIRM</name>
<dbReference type="OrthoDB" id="1957143at2"/>
<organism evidence="2 3">
    <name type="scientific">Anaeromicrobium sediminis</name>
    <dbReference type="NCBI Taxonomy" id="1478221"/>
    <lineage>
        <taxon>Bacteria</taxon>
        <taxon>Bacillati</taxon>
        <taxon>Bacillota</taxon>
        <taxon>Clostridia</taxon>
        <taxon>Peptostreptococcales</taxon>
        <taxon>Thermotaleaceae</taxon>
        <taxon>Anaeromicrobium</taxon>
    </lineage>
</organism>
<comment type="caution">
    <text evidence="2">The sequence shown here is derived from an EMBL/GenBank/DDBJ whole genome shotgun (WGS) entry which is preliminary data.</text>
</comment>
<sequence>MRCREKFSGSKAECFEQLKGVFKNLINGRLVIEGETVKIPSDKEIEYKVKYEDDPETEGAVSIKIGWSYVEEIEDEEEDEEEEDEEEEDEEEEDED</sequence>
<evidence type="ECO:0000313" key="3">
    <source>
        <dbReference type="Proteomes" id="UP000216024"/>
    </source>
</evidence>
<evidence type="ECO:0008006" key="4">
    <source>
        <dbReference type="Google" id="ProtNLM"/>
    </source>
</evidence>